<dbReference type="EMBL" id="LS398110">
    <property type="protein sequence ID" value="SPP91898.1"/>
    <property type="molecule type" value="Genomic_DNA"/>
</dbReference>
<proteinExistence type="predicted"/>
<evidence type="ECO:0000313" key="2">
    <source>
        <dbReference type="EMBL" id="SPP91898.1"/>
    </source>
</evidence>
<dbReference type="OrthoDB" id="8228115at2"/>
<dbReference type="AlphaFoldDB" id="A0A2U3PRZ7"/>
<gene>
    <name evidence="2" type="ORF">BRAD3257_0741</name>
    <name evidence="1" type="ORF">JWS04_08805</name>
</gene>
<reference evidence="1 4" key="2">
    <citation type="submission" date="2021-03" db="EMBL/GenBank/DDBJ databases">
        <title>Genome Sequence of Bradyrhizobium vignae strain ISRA400.</title>
        <authorList>
            <person name="Tisa L.S."/>
            <person name="Svistoonoff S."/>
            <person name="Hocher V."/>
            <person name="Fall S."/>
            <person name="Zaiya A."/>
            <person name="Naing D."/>
            <person name="Niang N."/>
            <person name="Diouf A."/>
            <person name="Dasylva M.C."/>
            <person name="Toure O."/>
            <person name="Gueye M."/>
            <person name="Gully D."/>
            <person name="Tisseyre P."/>
            <person name="Simpson S."/>
            <person name="Morris K."/>
            <person name="Thomas W.K."/>
        </authorList>
    </citation>
    <scope>NUCLEOTIDE SEQUENCE [LARGE SCALE GENOMIC DNA]</scope>
    <source>
        <strain evidence="1 4">ISRA400</strain>
    </source>
</reference>
<reference evidence="2 3" key="1">
    <citation type="submission" date="2018-03" db="EMBL/GenBank/DDBJ databases">
        <authorList>
            <person name="Gully D."/>
        </authorList>
    </citation>
    <scope>NUCLEOTIDE SEQUENCE [LARGE SCALE GENOMIC DNA]</scope>
    <source>
        <strain evidence="2">ORS3257</strain>
    </source>
</reference>
<accession>A0A4Q0R2Z4</accession>
<evidence type="ECO:0000313" key="3">
    <source>
        <dbReference type="Proteomes" id="UP000246085"/>
    </source>
</evidence>
<name>A0A2U3PRZ7_9BRAD</name>
<dbReference type="Proteomes" id="UP000246085">
    <property type="component" value="Chromosome BRAD3257"/>
</dbReference>
<protein>
    <submittedName>
        <fullName evidence="2">Uncharacterized protein</fullName>
    </submittedName>
</protein>
<dbReference type="KEGG" id="bvz:BRAD3257_0741"/>
<dbReference type="Proteomes" id="UP000669317">
    <property type="component" value="Unassembled WGS sequence"/>
</dbReference>
<keyword evidence="4" id="KW-1185">Reference proteome</keyword>
<evidence type="ECO:0000313" key="1">
    <source>
        <dbReference type="EMBL" id="MBP0111186.1"/>
    </source>
</evidence>
<organism evidence="2 3">
    <name type="scientific">Bradyrhizobium vignae</name>
    <dbReference type="NCBI Taxonomy" id="1549949"/>
    <lineage>
        <taxon>Bacteria</taxon>
        <taxon>Pseudomonadati</taxon>
        <taxon>Pseudomonadota</taxon>
        <taxon>Alphaproteobacteria</taxon>
        <taxon>Hyphomicrobiales</taxon>
        <taxon>Nitrobacteraceae</taxon>
        <taxon>Bradyrhizobium</taxon>
    </lineage>
</organism>
<evidence type="ECO:0000313" key="4">
    <source>
        <dbReference type="Proteomes" id="UP000669317"/>
    </source>
</evidence>
<accession>A0A2U3PRZ7</accession>
<dbReference type="RefSeq" id="WP_122400663.1">
    <property type="nucleotide sequence ID" value="NZ_JAGIKT010000016.1"/>
</dbReference>
<sequence length="172" mass="19112">MRDLIPAAAENRPVRSLLTGLIAFAFAAIASPCVASEWRYGCRGVLPSGDEPVIIFNRSSLIMLPKAWVRGSLLGSVNGQLLSSSFRAADNNSGLVPKMVFARDDHPDEKLTLIEKSSQTISDVHRPAGRQPRSEQITTYRKVYRWVSDGIYQGPYDIKMDCVNYELSAPRR</sequence>
<dbReference type="EMBL" id="JAGIKT010000016">
    <property type="protein sequence ID" value="MBP0111186.1"/>
    <property type="molecule type" value="Genomic_DNA"/>
</dbReference>